<sequence length="222" mass="25710">MLKIHNYLRELVEQLGLLEWPVVSAFNFPGIEKIDNLSQTNYRITIDSHNEPKLINLCFECAAHEEHTYNVMPKSAGDEACQFLATQKVVFTDWAIRDIHHNVIGTSIKCKLHVCAGLAFKADIDNEGIRVVSCNFEEPGERSFHSHYYSIDDQWLDKLGRYILRKDGSFAMLEISEEQRKQIRKLVEEERKRNNNLNAITKQCNVTHEGLLLKLGKLFHKK</sequence>
<accession>A0A2W4T989</accession>
<dbReference type="EMBL" id="QJPH01000301">
    <property type="protein sequence ID" value="PZN79377.1"/>
    <property type="molecule type" value="Genomic_DNA"/>
</dbReference>
<proteinExistence type="predicted"/>
<dbReference type="AlphaFoldDB" id="A0A2W4T989"/>
<organism evidence="2 3">
    <name type="scientific">Candidatus Methylumidiphilus alinenensis</name>
    <dbReference type="NCBI Taxonomy" id="2202197"/>
    <lineage>
        <taxon>Bacteria</taxon>
        <taxon>Pseudomonadati</taxon>
        <taxon>Pseudomonadota</taxon>
        <taxon>Gammaproteobacteria</taxon>
        <taxon>Methylococcales</taxon>
        <taxon>Candidatus Methylumidiphilus</taxon>
    </lineage>
</organism>
<dbReference type="Proteomes" id="UP000249396">
    <property type="component" value="Unassembled WGS sequence"/>
</dbReference>
<comment type="caution">
    <text evidence="2">The sequence shown here is derived from an EMBL/GenBank/DDBJ whole genome shotgun (WGS) entry which is preliminary data.</text>
</comment>
<name>A0A2W4T989_9GAMM</name>
<keyword evidence="1" id="KW-0175">Coiled coil</keyword>
<evidence type="ECO:0000313" key="2">
    <source>
        <dbReference type="EMBL" id="PZN79377.1"/>
    </source>
</evidence>
<feature type="coiled-coil region" evidence="1">
    <location>
        <begin position="173"/>
        <end position="200"/>
    </location>
</feature>
<evidence type="ECO:0000256" key="1">
    <source>
        <dbReference type="SAM" id="Coils"/>
    </source>
</evidence>
<gene>
    <name evidence="2" type="ORF">DM484_11405</name>
</gene>
<evidence type="ECO:0000313" key="3">
    <source>
        <dbReference type="Proteomes" id="UP000249396"/>
    </source>
</evidence>
<protein>
    <submittedName>
        <fullName evidence="2">Uncharacterized protein</fullName>
    </submittedName>
</protein>
<reference evidence="2 3" key="1">
    <citation type="journal article" date="2018" name="Aquat. Microb. Ecol.">
        <title>Gammaproteobacterial methanotrophs dominate.</title>
        <authorList>
            <person name="Rissanen A.J."/>
            <person name="Saarenheimo J."/>
            <person name="Tiirola M."/>
            <person name="Peura S."/>
            <person name="Aalto S.L."/>
            <person name="Karvinen A."/>
            <person name="Nykanen H."/>
        </authorList>
    </citation>
    <scope>NUCLEOTIDE SEQUENCE [LARGE SCALE GENOMIC DNA]</scope>
    <source>
        <strain evidence="2">AMbin10</strain>
    </source>
</reference>